<dbReference type="RefSeq" id="WP_204058825.1">
    <property type="nucleotide sequence ID" value="NZ_BAAAGP010000038.1"/>
</dbReference>
<evidence type="ECO:0000313" key="4">
    <source>
        <dbReference type="Proteomes" id="UP000603904"/>
    </source>
</evidence>
<keyword evidence="4" id="KW-1185">Reference proteome</keyword>
<reference evidence="3 4" key="1">
    <citation type="submission" date="2021-01" db="EMBL/GenBank/DDBJ databases">
        <title>Whole genome shotgun sequence of Microbispora corallina NBRC 16416.</title>
        <authorList>
            <person name="Komaki H."/>
            <person name="Tamura T."/>
        </authorList>
    </citation>
    <scope>NUCLEOTIDE SEQUENCE [LARGE SCALE GENOMIC DNA]</scope>
    <source>
        <strain evidence="3 4">NBRC 16416</strain>
    </source>
</reference>
<evidence type="ECO:0000256" key="1">
    <source>
        <dbReference type="SAM" id="MobiDB-lite"/>
    </source>
</evidence>
<comment type="caution">
    <text evidence="3">The sequence shown here is derived from an EMBL/GenBank/DDBJ whole genome shotgun (WGS) entry which is preliminary data.</text>
</comment>
<gene>
    <name evidence="3" type="ORF">Mco01_45010</name>
</gene>
<proteinExistence type="predicted"/>
<accession>A0ABQ4G353</accession>
<feature type="region of interest" description="Disordered" evidence="1">
    <location>
        <begin position="128"/>
        <end position="210"/>
    </location>
</feature>
<keyword evidence="2" id="KW-0472">Membrane</keyword>
<organism evidence="3 4">
    <name type="scientific">Microbispora corallina</name>
    <dbReference type="NCBI Taxonomy" id="83302"/>
    <lineage>
        <taxon>Bacteria</taxon>
        <taxon>Bacillati</taxon>
        <taxon>Actinomycetota</taxon>
        <taxon>Actinomycetes</taxon>
        <taxon>Streptosporangiales</taxon>
        <taxon>Streptosporangiaceae</taxon>
        <taxon>Microbispora</taxon>
    </lineage>
</organism>
<keyword evidence="2" id="KW-1133">Transmembrane helix</keyword>
<keyword evidence="2" id="KW-0812">Transmembrane</keyword>
<dbReference type="EMBL" id="BOOC01000022">
    <property type="protein sequence ID" value="GIH41501.1"/>
    <property type="molecule type" value="Genomic_DNA"/>
</dbReference>
<feature type="transmembrane region" description="Helical" evidence="2">
    <location>
        <begin position="95"/>
        <end position="125"/>
    </location>
</feature>
<feature type="compositionally biased region" description="Low complexity" evidence="1">
    <location>
        <begin position="1"/>
        <end position="29"/>
    </location>
</feature>
<evidence type="ECO:0000256" key="2">
    <source>
        <dbReference type="SAM" id="Phobius"/>
    </source>
</evidence>
<sequence>MTVTEATRTGQSTRTSRGRTTTATPATTAEKPVPTPPVSAEKTDQGFNLSLPFLRIQVRPPDMHLPHVGLPKMNRRDMGHAVDIARTFLPPPERIVYYGGLGALAAIGLLDWPVAAAIGAGTMIAQRTRAKDQRWSPLRGQQEQPGRQATGAAATAGATRATRAGGRTTGGRTAAQTAGAGTTTGRAAGQRAEARTTARSTTARSRAGTK</sequence>
<protein>
    <submittedName>
        <fullName evidence="3">Uncharacterized protein</fullName>
    </submittedName>
</protein>
<feature type="compositionally biased region" description="Low complexity" evidence="1">
    <location>
        <begin position="146"/>
        <end position="210"/>
    </location>
</feature>
<dbReference type="Proteomes" id="UP000603904">
    <property type="component" value="Unassembled WGS sequence"/>
</dbReference>
<feature type="region of interest" description="Disordered" evidence="1">
    <location>
        <begin position="1"/>
        <end position="44"/>
    </location>
</feature>
<evidence type="ECO:0000313" key="3">
    <source>
        <dbReference type="EMBL" id="GIH41501.1"/>
    </source>
</evidence>
<name>A0ABQ4G353_9ACTN</name>